<dbReference type="RefSeq" id="WP_328336823.1">
    <property type="nucleotide sequence ID" value="NZ_CP107906.1"/>
</dbReference>
<accession>A0ABZ1NLB8</accession>
<reference evidence="1 2" key="1">
    <citation type="submission" date="2022-10" db="EMBL/GenBank/DDBJ databases">
        <title>The complete genomes of actinobacterial strains from the NBC collection.</title>
        <authorList>
            <person name="Joergensen T.S."/>
            <person name="Alvarez Arevalo M."/>
            <person name="Sterndorff E.B."/>
            <person name="Faurdal D."/>
            <person name="Vuksanovic O."/>
            <person name="Mourched A.-S."/>
            <person name="Charusanti P."/>
            <person name="Shaw S."/>
            <person name="Blin K."/>
            <person name="Weber T."/>
        </authorList>
    </citation>
    <scope>NUCLEOTIDE SEQUENCE [LARGE SCALE GENOMIC DNA]</scope>
    <source>
        <strain evidence="1 2">NBC_00456</strain>
    </source>
</reference>
<organism evidence="1 2">
    <name type="scientific">Streptomyces violaceus</name>
    <name type="common">Streptomyces venezuelae</name>
    <dbReference type="NCBI Taxonomy" id="1936"/>
    <lineage>
        <taxon>Bacteria</taxon>
        <taxon>Bacillati</taxon>
        <taxon>Actinomycetota</taxon>
        <taxon>Actinomycetes</taxon>
        <taxon>Kitasatosporales</taxon>
        <taxon>Streptomycetaceae</taxon>
        <taxon>Streptomyces</taxon>
    </lineage>
</organism>
<sequence>MTAIAFVDTETTHFDPRHGDAWEIAVIRRREDGVDCEYVWQARPDLATADPESLKIGRFQERFAVPEGWDAVEFFPAGGPPLKSMLPEMLFDLQEALTGAVIVGSNPGFDVAFLTKLLQTHGRRLPWHYRPIDITTLAVGALYGRASEWTRKDCDAAWYSKVAKAIGWPWKSYDVSRHVEVEPPAKHVAHTALGDARWARDVWDAVTTPDAFYAASDEQLARMAGEALSRTHGDQQ</sequence>
<keyword evidence="2" id="KW-1185">Reference proteome</keyword>
<protein>
    <submittedName>
        <fullName evidence="1">Uncharacterized protein</fullName>
    </submittedName>
</protein>
<name>A0ABZ1NLB8_STRVL</name>
<dbReference type="Gene3D" id="3.30.420.10">
    <property type="entry name" value="Ribonuclease H-like superfamily/Ribonuclease H"/>
    <property type="match status" value="1"/>
</dbReference>
<dbReference type="EMBL" id="CP107906">
    <property type="protein sequence ID" value="WUG92400.1"/>
    <property type="molecule type" value="Genomic_DNA"/>
</dbReference>
<evidence type="ECO:0000313" key="2">
    <source>
        <dbReference type="Proteomes" id="UP001341259"/>
    </source>
</evidence>
<gene>
    <name evidence="1" type="ORF">OHB29_04795</name>
</gene>
<dbReference type="InterPro" id="IPR012337">
    <property type="entry name" value="RNaseH-like_sf"/>
</dbReference>
<proteinExistence type="predicted"/>
<dbReference type="SUPFAM" id="SSF53098">
    <property type="entry name" value="Ribonuclease H-like"/>
    <property type="match status" value="1"/>
</dbReference>
<evidence type="ECO:0000313" key="1">
    <source>
        <dbReference type="EMBL" id="WUG92400.1"/>
    </source>
</evidence>
<dbReference type="Proteomes" id="UP001341259">
    <property type="component" value="Chromosome"/>
</dbReference>
<dbReference type="InterPro" id="IPR036397">
    <property type="entry name" value="RNaseH_sf"/>
</dbReference>